<comment type="miscellaneous">
    <text evidence="3">In the reaction, the free carboxyl group of octanoic acid is attached via an amide linkage to the epsilon-amino group of a specific lysine residue of lipoyl domains of lipoate-dependent enzymes. The reaction proceeds via an octanoyl-thioester enzyme intermediate.</text>
</comment>
<comment type="function">
    <text evidence="3">Catalyzes the transfer of endogenously produced octanoic acid from octanoyl-acyl-carrier-protein onto the lipoyl domain of GcvH, an intermediate carrier during protein lipoylation.</text>
</comment>
<name>A0A2G5NUG3_9STAP</name>
<comment type="catalytic activity">
    <reaction evidence="3">
        <text>octanoyl-[ACP] + L-lysyl-[protein] = N(6)-octanoyl-L-lysyl-[protein] + holo-[ACP] + H(+)</text>
        <dbReference type="Rhea" id="RHEA:17665"/>
        <dbReference type="Rhea" id="RHEA-COMP:9636"/>
        <dbReference type="Rhea" id="RHEA-COMP:9685"/>
        <dbReference type="Rhea" id="RHEA-COMP:9752"/>
        <dbReference type="Rhea" id="RHEA-COMP:9928"/>
        <dbReference type="ChEBI" id="CHEBI:15378"/>
        <dbReference type="ChEBI" id="CHEBI:29969"/>
        <dbReference type="ChEBI" id="CHEBI:64479"/>
        <dbReference type="ChEBI" id="CHEBI:78463"/>
        <dbReference type="ChEBI" id="CHEBI:78809"/>
        <dbReference type="EC" id="2.3.1.181"/>
    </reaction>
</comment>
<comment type="subunit">
    <text evidence="3">Monomer.</text>
</comment>
<evidence type="ECO:0000313" key="5">
    <source>
        <dbReference type="EMBL" id="RAI82441.1"/>
    </source>
</evidence>
<dbReference type="RefSeq" id="WP_099578419.1">
    <property type="nucleotide sequence ID" value="NZ_MJBI02000001.1"/>
</dbReference>
<accession>A0A2G5NUG3</accession>
<feature type="active site" description="Acyl-thioester intermediate" evidence="3">
    <location>
        <position position="153"/>
    </location>
</feature>
<dbReference type="InterPro" id="IPR004143">
    <property type="entry name" value="BPL_LPL_catalytic"/>
</dbReference>
<dbReference type="PROSITE" id="PS51733">
    <property type="entry name" value="BPL_LPL_CATALYTIC"/>
    <property type="match status" value="1"/>
</dbReference>
<protein>
    <recommendedName>
        <fullName evidence="3">Octanoyltransferase LipM</fullName>
        <ecNumber evidence="3">2.3.1.181</ecNumber>
    </recommendedName>
    <alternativeName>
        <fullName evidence="3">Octanoyl-[acyl-carrier-protein]:[GcvH] N-octanoyltransferase</fullName>
    </alternativeName>
</protein>
<dbReference type="AlphaFoldDB" id="A0A2G5NUG3"/>
<comment type="caution">
    <text evidence="5">The sequence shown here is derived from an EMBL/GenBank/DDBJ whole genome shotgun (WGS) entry which is preliminary data.</text>
</comment>
<comment type="pathway">
    <text evidence="3">Protein modification; protein lipoylation via endogenous pathway; protein N(6)-(lipoyl)lysine from octanoyl-[acyl-carrier-protein].</text>
</comment>
<dbReference type="CDD" id="cd16443">
    <property type="entry name" value="LplA"/>
    <property type="match status" value="1"/>
</dbReference>
<dbReference type="EMBL" id="MJBI02000001">
    <property type="protein sequence ID" value="RAI82441.1"/>
    <property type="molecule type" value="Genomic_DNA"/>
</dbReference>
<feature type="site" description="Lowers pKa of active site Cys" evidence="3">
    <location>
        <position position="168"/>
    </location>
</feature>
<evidence type="ECO:0000256" key="2">
    <source>
        <dbReference type="ARBA" id="ARBA00023315"/>
    </source>
</evidence>
<keyword evidence="1 3" id="KW-0808">Transferase</keyword>
<evidence type="ECO:0000256" key="1">
    <source>
        <dbReference type="ARBA" id="ARBA00022679"/>
    </source>
</evidence>
<dbReference type="Pfam" id="PF21948">
    <property type="entry name" value="LplA-B_cat"/>
    <property type="match status" value="1"/>
</dbReference>
<dbReference type="HAMAP" id="MF_02118">
    <property type="entry name" value="LipM"/>
    <property type="match status" value="1"/>
</dbReference>
<dbReference type="InterPro" id="IPR045864">
    <property type="entry name" value="aa-tRNA-synth_II/BPL/LPL"/>
</dbReference>
<dbReference type="GO" id="GO:0033819">
    <property type="term" value="F:lipoyl(octanoyl) transferase activity"/>
    <property type="evidence" value="ECO:0007669"/>
    <property type="project" value="UniProtKB-UniRule"/>
</dbReference>
<dbReference type="GO" id="GO:0009107">
    <property type="term" value="P:lipoate biosynthetic process"/>
    <property type="evidence" value="ECO:0007669"/>
    <property type="project" value="UniProtKB-UniRule"/>
</dbReference>
<dbReference type="InterPro" id="IPR050664">
    <property type="entry name" value="Octanoyltrans_LipM/LipL"/>
</dbReference>
<organism evidence="5 6">
    <name type="scientific">Macrococcoides goetzii</name>
    <dbReference type="NCBI Taxonomy" id="1891097"/>
    <lineage>
        <taxon>Bacteria</taxon>
        <taxon>Bacillati</taxon>
        <taxon>Bacillota</taxon>
        <taxon>Bacilli</taxon>
        <taxon>Bacillales</taxon>
        <taxon>Staphylococcaceae</taxon>
        <taxon>Macrococcoides</taxon>
    </lineage>
</organism>
<gene>
    <name evidence="3" type="primary">lipM</name>
    <name evidence="5" type="ORF">BFS35_001795</name>
</gene>
<dbReference type="Proteomes" id="UP000229523">
    <property type="component" value="Unassembled WGS sequence"/>
</dbReference>
<keyword evidence="5" id="KW-0436">Ligase</keyword>
<keyword evidence="6" id="KW-1185">Reference proteome</keyword>
<keyword evidence="2 3" id="KW-0012">Acyltransferase</keyword>
<comment type="similarity">
    <text evidence="3">Belongs to the octanoyltransferase LipM family.</text>
</comment>
<evidence type="ECO:0000259" key="4">
    <source>
        <dbReference type="PROSITE" id="PS51733"/>
    </source>
</evidence>
<dbReference type="Gene3D" id="3.30.930.10">
    <property type="entry name" value="Bira Bifunctional Protein, Domain 2"/>
    <property type="match status" value="1"/>
</dbReference>
<dbReference type="PANTHER" id="PTHR43679:SF2">
    <property type="entry name" value="OCTANOYL-[GCVH]:PROTEIN N-OCTANOYLTRANSFERASE"/>
    <property type="match status" value="1"/>
</dbReference>
<reference evidence="5 6" key="1">
    <citation type="journal article" date="2018" name="Front. Microbiol.">
        <title>Description and Comparative Genomics of Macrococcus caseolyticus subsp. hominis subsp. nov., Macrococcus goetzii sp. nov., Macrococcus epidermidis sp. nov., and Macrococcus bohemicus sp. nov., Novel Macrococci From Human Clinical Material With Virulence Potential and Suspected Uptake of Foreign DNA by Natural Transformation.</title>
        <authorList>
            <person name="Maslanova I."/>
            <person name="Wertheimer Z."/>
            <person name="Sedlacek I."/>
            <person name="Svec P."/>
            <person name="Indrakova A."/>
            <person name="Kovarovic V."/>
            <person name="Schumann P."/>
            <person name="Sproer C."/>
            <person name="Kralova S."/>
            <person name="Sedo O."/>
            <person name="Kristofova L."/>
            <person name="Vrbovska V."/>
            <person name="Fuzik T."/>
            <person name="Petras P."/>
            <person name="Zdrahal Z."/>
            <person name="Ruzickova V."/>
            <person name="Doskar J."/>
            <person name="Pantucek R."/>
        </authorList>
    </citation>
    <scope>NUCLEOTIDE SEQUENCE [LARGE SCALE GENOMIC DNA]</scope>
    <source>
        <strain evidence="5 6">CCM 4927</strain>
    </source>
</reference>
<evidence type="ECO:0000256" key="3">
    <source>
        <dbReference type="HAMAP-Rule" id="MF_02118"/>
    </source>
</evidence>
<dbReference type="EC" id="2.3.1.181" evidence="3"/>
<dbReference type="PANTHER" id="PTHR43679">
    <property type="entry name" value="OCTANOYLTRANSFERASE LIPM-RELATED"/>
    <property type="match status" value="1"/>
</dbReference>
<feature type="domain" description="BPL/LPL catalytic" evidence="4">
    <location>
        <begin position="36"/>
        <end position="251"/>
    </location>
</feature>
<dbReference type="GO" id="GO:0016874">
    <property type="term" value="F:ligase activity"/>
    <property type="evidence" value="ECO:0007669"/>
    <property type="project" value="UniProtKB-KW"/>
</dbReference>
<evidence type="ECO:0000313" key="6">
    <source>
        <dbReference type="Proteomes" id="UP000229523"/>
    </source>
</evidence>
<dbReference type="GO" id="GO:0009249">
    <property type="term" value="P:protein lipoylation"/>
    <property type="evidence" value="ECO:0007669"/>
    <property type="project" value="UniProtKB-UniRule"/>
</dbReference>
<proteinExistence type="inferred from homology"/>
<dbReference type="SUPFAM" id="SSF55681">
    <property type="entry name" value="Class II aaRS and biotin synthetases"/>
    <property type="match status" value="1"/>
</dbReference>
<sequence>MENSKKEEWLFLNTKQNDPYFNMALDEALLNFVSEGKLPPVIRFYGWNPATLSIGYFQKLEKEIDLEKVKSNGYGLVRRATGGRGVLHDKELTYSVIVPEEHPEMPKTVTEAYRVISQGLLEGFIDLGFDAYFAVPRTEEQRAKLKDPRSSVCFDAPSWYELVVEGRKIAGSAQTRQKGVILQHGSILQSIDVDELFDLFTYQNPRLKDKMKKAFYSKAVSIQDLTDKEITIEMMEEAFFKGFEKGLNKKLVPFEMTDALRDETNRLMEKYKSDAWTYRK</sequence>
<dbReference type="InterPro" id="IPR024898">
    <property type="entry name" value="LipM"/>
</dbReference>